<protein>
    <recommendedName>
        <fullName evidence="1">F-box domain-containing protein</fullName>
    </recommendedName>
</protein>
<dbReference type="SUPFAM" id="SSF81383">
    <property type="entry name" value="F-box domain"/>
    <property type="match status" value="1"/>
</dbReference>
<dbReference type="InterPro" id="IPR050796">
    <property type="entry name" value="SCF_F-box_component"/>
</dbReference>
<dbReference type="Pfam" id="PF00646">
    <property type="entry name" value="F-box"/>
    <property type="match status" value="1"/>
</dbReference>
<dbReference type="Proteomes" id="UP000428333">
    <property type="component" value="Linkage Group LG11"/>
</dbReference>
<name>A0A6A4KYQ7_9ERIC</name>
<dbReference type="EMBL" id="QEFC01003191">
    <property type="protein sequence ID" value="KAE9449164.1"/>
    <property type="molecule type" value="Genomic_DNA"/>
</dbReference>
<dbReference type="PANTHER" id="PTHR31672">
    <property type="entry name" value="BNACNNG10540D PROTEIN"/>
    <property type="match status" value="1"/>
</dbReference>
<evidence type="ECO:0000313" key="2">
    <source>
        <dbReference type="EMBL" id="KAE9449164.1"/>
    </source>
</evidence>
<feature type="domain" description="F-box" evidence="1">
    <location>
        <begin position="18"/>
        <end position="65"/>
    </location>
</feature>
<organism evidence="2 3">
    <name type="scientific">Rhododendron williamsianum</name>
    <dbReference type="NCBI Taxonomy" id="262921"/>
    <lineage>
        <taxon>Eukaryota</taxon>
        <taxon>Viridiplantae</taxon>
        <taxon>Streptophyta</taxon>
        <taxon>Embryophyta</taxon>
        <taxon>Tracheophyta</taxon>
        <taxon>Spermatophyta</taxon>
        <taxon>Magnoliopsida</taxon>
        <taxon>eudicotyledons</taxon>
        <taxon>Gunneridae</taxon>
        <taxon>Pentapetalae</taxon>
        <taxon>asterids</taxon>
        <taxon>Ericales</taxon>
        <taxon>Ericaceae</taxon>
        <taxon>Ericoideae</taxon>
        <taxon>Rhodoreae</taxon>
        <taxon>Rhododendron</taxon>
    </lineage>
</organism>
<dbReference type="Gene3D" id="1.20.1280.50">
    <property type="match status" value="1"/>
</dbReference>
<feature type="non-terminal residue" evidence="2">
    <location>
        <position position="1"/>
    </location>
</feature>
<dbReference type="CDD" id="cd22157">
    <property type="entry name" value="F-box_AtFBW1-like"/>
    <property type="match status" value="1"/>
</dbReference>
<dbReference type="SMART" id="SM00256">
    <property type="entry name" value="FBOX"/>
    <property type="match status" value="1"/>
</dbReference>
<dbReference type="PANTHER" id="PTHR31672:SF13">
    <property type="entry name" value="F-BOX PROTEIN CPR30-LIKE"/>
    <property type="match status" value="1"/>
</dbReference>
<sequence>MKPGGREERNKESEAQTETVFSQFPDEIILWILSKLPAKSLLRFRCVSKHWSYLISDPSFKFSVQRQQVVVVPTTYHPRYSIRMIDDEASVMELPKPKALVDIESICGMRIRGSCNGFLLLNAGNELFLWNPMTRCSKKGKVESGPTVSGRLHWLVSGSAREEDKFPRQQLIIYFDPQTNEFAEVPMPQCER</sequence>
<accession>A0A6A4KYQ7</accession>
<dbReference type="PROSITE" id="PS50181">
    <property type="entry name" value="FBOX"/>
    <property type="match status" value="1"/>
</dbReference>
<dbReference type="AlphaFoldDB" id="A0A6A4KYQ7"/>
<keyword evidence="3" id="KW-1185">Reference proteome</keyword>
<dbReference type="OrthoDB" id="1751495at2759"/>
<reference evidence="2 3" key="1">
    <citation type="journal article" date="2019" name="Genome Biol. Evol.">
        <title>The Rhododendron genome and chromosomal organization provide insight into shared whole-genome duplications across the heath family (Ericaceae).</title>
        <authorList>
            <person name="Soza V.L."/>
            <person name="Lindsley D."/>
            <person name="Waalkes A."/>
            <person name="Ramage E."/>
            <person name="Patwardhan R.P."/>
            <person name="Burton J.N."/>
            <person name="Adey A."/>
            <person name="Kumar A."/>
            <person name="Qiu R."/>
            <person name="Shendure J."/>
            <person name="Hall B."/>
        </authorList>
    </citation>
    <scope>NUCLEOTIDE SEQUENCE [LARGE SCALE GENOMIC DNA]</scope>
    <source>
        <strain evidence="2">RSF 1966-606</strain>
    </source>
</reference>
<dbReference type="InterPro" id="IPR036047">
    <property type="entry name" value="F-box-like_dom_sf"/>
</dbReference>
<evidence type="ECO:0000259" key="1">
    <source>
        <dbReference type="PROSITE" id="PS50181"/>
    </source>
</evidence>
<proteinExistence type="predicted"/>
<dbReference type="InterPro" id="IPR001810">
    <property type="entry name" value="F-box_dom"/>
</dbReference>
<evidence type="ECO:0000313" key="3">
    <source>
        <dbReference type="Proteomes" id="UP000428333"/>
    </source>
</evidence>
<comment type="caution">
    <text evidence="2">The sequence shown here is derived from an EMBL/GenBank/DDBJ whole genome shotgun (WGS) entry which is preliminary data.</text>
</comment>
<gene>
    <name evidence="2" type="ORF">C3L33_18939</name>
</gene>